<feature type="region of interest" description="Disordered" evidence="11">
    <location>
        <begin position="1"/>
        <end position="37"/>
    </location>
</feature>
<dbReference type="CDD" id="cd00086">
    <property type="entry name" value="homeodomain"/>
    <property type="match status" value="1"/>
</dbReference>
<feature type="DNA-binding region" description="Homeobox" evidence="9">
    <location>
        <begin position="43"/>
        <end position="108"/>
    </location>
</feature>
<evidence type="ECO:0000256" key="7">
    <source>
        <dbReference type="ARBA" id="ARBA00023242"/>
    </source>
</evidence>
<comment type="caution">
    <text evidence="13">The sequence shown here is derived from an EMBL/GenBank/DDBJ whole genome shotgun (WGS) entry which is preliminary data.</text>
</comment>
<dbReference type="EMBL" id="JACMSC010000016">
    <property type="protein sequence ID" value="KAG6483303.1"/>
    <property type="molecule type" value="Genomic_DNA"/>
</dbReference>
<dbReference type="AlphaFoldDB" id="A0A8J5KN63"/>
<keyword evidence="3" id="KW-0805">Transcription regulation</keyword>
<evidence type="ECO:0000313" key="13">
    <source>
        <dbReference type="EMBL" id="KAG6483303.1"/>
    </source>
</evidence>
<dbReference type="GO" id="GO:0099402">
    <property type="term" value="P:plant organ development"/>
    <property type="evidence" value="ECO:0007669"/>
    <property type="project" value="InterPro"/>
</dbReference>
<dbReference type="SUPFAM" id="SSF46689">
    <property type="entry name" value="Homeodomain-like"/>
    <property type="match status" value="1"/>
</dbReference>
<dbReference type="Gene3D" id="1.10.10.60">
    <property type="entry name" value="Homeodomain-like"/>
    <property type="match status" value="1"/>
</dbReference>
<reference evidence="13 14" key="1">
    <citation type="submission" date="2020-08" db="EMBL/GenBank/DDBJ databases">
        <title>Plant Genome Project.</title>
        <authorList>
            <person name="Zhang R.-G."/>
        </authorList>
    </citation>
    <scope>NUCLEOTIDE SEQUENCE [LARGE SCALE GENOMIC DNA]</scope>
    <source>
        <tissue evidence="13">Rhizome</tissue>
    </source>
</reference>
<dbReference type="PANTHER" id="PTHR45940:SF2">
    <property type="entry name" value="WUSCHEL-RELATED HOMEOBOX 1"/>
    <property type="match status" value="1"/>
</dbReference>
<dbReference type="PANTHER" id="PTHR45940">
    <property type="entry name" value="WUSCHEL-RELATED HOMEOBOX 1-RELATED"/>
    <property type="match status" value="1"/>
</dbReference>
<evidence type="ECO:0000256" key="8">
    <source>
        <dbReference type="ARBA" id="ARBA00024040"/>
    </source>
</evidence>
<dbReference type="GO" id="GO:0005634">
    <property type="term" value="C:nucleus"/>
    <property type="evidence" value="ECO:0007669"/>
    <property type="project" value="UniProtKB-SubCell"/>
</dbReference>
<dbReference type="Proteomes" id="UP000734854">
    <property type="component" value="Unassembled WGS sequence"/>
</dbReference>
<feature type="compositionally biased region" description="Gly residues" evidence="11">
    <location>
        <begin position="28"/>
        <end position="37"/>
    </location>
</feature>
<evidence type="ECO:0000256" key="11">
    <source>
        <dbReference type="SAM" id="MobiDB-lite"/>
    </source>
</evidence>
<protein>
    <recommendedName>
        <fullName evidence="12">Homeobox domain-containing protein</fullName>
    </recommendedName>
</protein>
<keyword evidence="7 9" id="KW-0539">Nucleus</keyword>
<evidence type="ECO:0000256" key="9">
    <source>
        <dbReference type="PROSITE-ProRule" id="PRU00108"/>
    </source>
</evidence>
<dbReference type="InterPro" id="IPR044555">
    <property type="entry name" value="WUSCHEL-like"/>
</dbReference>
<sequence>MDSNSHHHHLHSNNNNNMQQHGQQQEEGSGGNGKAGGGFLCRQSSTRWIPTSDQIRILRDLYYNSGLRSPNADQIQRISARLRQYGKIEGKNVFYWFQNHKARERQKKRLTMDLAATAAAASSNDTCTKTSFPANRMCGIAGQSADDGGFDAALFAEPNFKDHCVPGRVPAGSATPPPPPPTTTWMHHWHANAEMSARDIETLQLFPISTLKEVEVEVEVEEEEEQEQEAGQGVENYYYYASNGKINGGQCLIPGMHCYSSNPSGGHQPQEEPHLYDLNGAAVDSLELTLNSYGAENPAADN</sequence>
<evidence type="ECO:0000256" key="6">
    <source>
        <dbReference type="ARBA" id="ARBA00023163"/>
    </source>
</evidence>
<keyword evidence="5 9" id="KW-0371">Homeobox</keyword>
<keyword evidence="6" id="KW-0804">Transcription</keyword>
<dbReference type="SMART" id="SM00389">
    <property type="entry name" value="HOX"/>
    <property type="match status" value="1"/>
</dbReference>
<evidence type="ECO:0000256" key="3">
    <source>
        <dbReference type="ARBA" id="ARBA00023015"/>
    </source>
</evidence>
<dbReference type="InterPro" id="IPR001356">
    <property type="entry name" value="HD"/>
</dbReference>
<accession>A0A8J5KN63</accession>
<dbReference type="GO" id="GO:0003677">
    <property type="term" value="F:DNA binding"/>
    <property type="evidence" value="ECO:0007669"/>
    <property type="project" value="UniProtKB-UniRule"/>
</dbReference>
<dbReference type="GO" id="GO:0003700">
    <property type="term" value="F:DNA-binding transcription factor activity"/>
    <property type="evidence" value="ECO:0007669"/>
    <property type="project" value="InterPro"/>
</dbReference>
<evidence type="ECO:0000256" key="5">
    <source>
        <dbReference type="ARBA" id="ARBA00023155"/>
    </source>
</evidence>
<evidence type="ECO:0000256" key="4">
    <source>
        <dbReference type="ARBA" id="ARBA00023125"/>
    </source>
</evidence>
<comment type="similarity">
    <text evidence="8">Belongs to the WUS homeobox family.</text>
</comment>
<dbReference type="PROSITE" id="PS50071">
    <property type="entry name" value="HOMEOBOX_2"/>
    <property type="match status" value="1"/>
</dbReference>
<evidence type="ECO:0000256" key="2">
    <source>
        <dbReference type="ARBA" id="ARBA00022473"/>
    </source>
</evidence>
<evidence type="ECO:0000256" key="1">
    <source>
        <dbReference type="ARBA" id="ARBA00004123"/>
    </source>
</evidence>
<organism evidence="13 14">
    <name type="scientific">Zingiber officinale</name>
    <name type="common">Ginger</name>
    <name type="synonym">Amomum zingiber</name>
    <dbReference type="NCBI Taxonomy" id="94328"/>
    <lineage>
        <taxon>Eukaryota</taxon>
        <taxon>Viridiplantae</taxon>
        <taxon>Streptophyta</taxon>
        <taxon>Embryophyta</taxon>
        <taxon>Tracheophyta</taxon>
        <taxon>Spermatophyta</taxon>
        <taxon>Magnoliopsida</taxon>
        <taxon>Liliopsida</taxon>
        <taxon>Zingiberales</taxon>
        <taxon>Zingiberaceae</taxon>
        <taxon>Zingiber</taxon>
    </lineage>
</organism>
<comment type="subcellular location">
    <subcellularLocation>
        <location evidence="1 9 10">Nucleus</location>
    </subcellularLocation>
</comment>
<evidence type="ECO:0000259" key="12">
    <source>
        <dbReference type="PROSITE" id="PS50071"/>
    </source>
</evidence>
<gene>
    <name evidence="13" type="ORF">ZIOFF_059947</name>
</gene>
<feature type="compositionally biased region" description="Basic residues" evidence="11">
    <location>
        <begin position="1"/>
        <end position="11"/>
    </location>
</feature>
<keyword evidence="14" id="KW-1185">Reference proteome</keyword>
<feature type="compositionally biased region" description="Low complexity" evidence="11">
    <location>
        <begin position="12"/>
        <end position="27"/>
    </location>
</feature>
<keyword evidence="2" id="KW-0217">Developmental protein</keyword>
<feature type="domain" description="Homeobox" evidence="12">
    <location>
        <begin position="41"/>
        <end position="107"/>
    </location>
</feature>
<keyword evidence="4 9" id="KW-0238">DNA-binding</keyword>
<dbReference type="Pfam" id="PF00046">
    <property type="entry name" value="Homeodomain"/>
    <property type="match status" value="1"/>
</dbReference>
<evidence type="ECO:0000256" key="10">
    <source>
        <dbReference type="RuleBase" id="RU000682"/>
    </source>
</evidence>
<evidence type="ECO:0000313" key="14">
    <source>
        <dbReference type="Proteomes" id="UP000734854"/>
    </source>
</evidence>
<dbReference type="InterPro" id="IPR009057">
    <property type="entry name" value="Homeodomain-like_sf"/>
</dbReference>
<proteinExistence type="inferred from homology"/>
<name>A0A8J5KN63_ZINOF</name>